<sequence>MEAAVQHWKPDLPVAAQDTPPPSQMMAPEQSAFWIAFCDRMRARDDAIGWACVAAGGGLLFYMTAGLLIAWMMGRI</sequence>
<evidence type="ECO:0000256" key="1">
    <source>
        <dbReference type="SAM" id="MobiDB-lite"/>
    </source>
</evidence>
<keyword evidence="2" id="KW-0472">Membrane</keyword>
<reference evidence="3 4" key="1">
    <citation type="submission" date="2023-07" db="EMBL/GenBank/DDBJ databases">
        <authorList>
            <person name="Kim M.K."/>
        </authorList>
    </citation>
    <scope>NUCLEOTIDE SEQUENCE [LARGE SCALE GENOMIC DNA]</scope>
    <source>
        <strain evidence="3 4">KR1UV-12</strain>
    </source>
</reference>
<feature type="transmembrane region" description="Helical" evidence="2">
    <location>
        <begin position="47"/>
        <end position="71"/>
    </location>
</feature>
<dbReference type="EMBL" id="JAUUDS010000001">
    <property type="protein sequence ID" value="MDP1026370.1"/>
    <property type="molecule type" value="Genomic_DNA"/>
</dbReference>
<gene>
    <name evidence="3" type="ORF">Q5H91_04030</name>
</gene>
<accession>A0ABT9EHB5</accession>
<keyword evidence="4" id="KW-1185">Reference proteome</keyword>
<evidence type="ECO:0000313" key="4">
    <source>
        <dbReference type="Proteomes" id="UP001230685"/>
    </source>
</evidence>
<comment type="caution">
    <text evidence="3">The sequence shown here is derived from an EMBL/GenBank/DDBJ whole genome shotgun (WGS) entry which is preliminary data.</text>
</comment>
<evidence type="ECO:0000256" key="2">
    <source>
        <dbReference type="SAM" id="Phobius"/>
    </source>
</evidence>
<name>A0ABT9EHB5_9SPHN</name>
<feature type="region of interest" description="Disordered" evidence="1">
    <location>
        <begin position="1"/>
        <end position="24"/>
    </location>
</feature>
<proteinExistence type="predicted"/>
<keyword evidence="2" id="KW-1133">Transmembrane helix</keyword>
<protein>
    <submittedName>
        <fullName evidence="3">Uncharacterized protein</fullName>
    </submittedName>
</protein>
<organism evidence="3 4">
    <name type="scientific">Sphingomonas aurea</name>
    <dbReference type="NCBI Taxonomy" id="3063994"/>
    <lineage>
        <taxon>Bacteria</taxon>
        <taxon>Pseudomonadati</taxon>
        <taxon>Pseudomonadota</taxon>
        <taxon>Alphaproteobacteria</taxon>
        <taxon>Sphingomonadales</taxon>
        <taxon>Sphingomonadaceae</taxon>
        <taxon>Sphingomonas</taxon>
    </lineage>
</organism>
<keyword evidence="2" id="KW-0812">Transmembrane</keyword>
<dbReference type="Proteomes" id="UP001230685">
    <property type="component" value="Unassembled WGS sequence"/>
</dbReference>
<dbReference type="RefSeq" id="WP_305171926.1">
    <property type="nucleotide sequence ID" value="NZ_JAUUDS010000001.1"/>
</dbReference>
<evidence type="ECO:0000313" key="3">
    <source>
        <dbReference type="EMBL" id="MDP1026370.1"/>
    </source>
</evidence>